<organism evidence="1">
    <name type="scientific">Tunturiibacter gelidiferens</name>
    <dbReference type="NCBI Taxonomy" id="3069689"/>
    <lineage>
        <taxon>Bacteria</taxon>
        <taxon>Pseudomonadati</taxon>
        <taxon>Acidobacteriota</taxon>
        <taxon>Terriglobia</taxon>
        <taxon>Terriglobales</taxon>
        <taxon>Acidobacteriaceae</taxon>
        <taxon>Tunturiibacter</taxon>
    </lineage>
</organism>
<dbReference type="EMBL" id="CP132938">
    <property type="protein sequence ID" value="XCB20794.1"/>
    <property type="molecule type" value="Genomic_DNA"/>
</dbReference>
<keyword evidence="1" id="KW-0645">Protease</keyword>
<dbReference type="RefSeq" id="WP_353071152.1">
    <property type="nucleotide sequence ID" value="NZ_CP132938.1"/>
</dbReference>
<dbReference type="InterPro" id="IPR021109">
    <property type="entry name" value="Peptidase_aspartic_dom_sf"/>
</dbReference>
<dbReference type="Pfam" id="PF13650">
    <property type="entry name" value="Asp_protease_2"/>
    <property type="match status" value="1"/>
</dbReference>
<protein>
    <submittedName>
        <fullName evidence="1">Aspartyl protease family protein</fullName>
    </submittedName>
</protein>
<proteinExistence type="predicted"/>
<dbReference type="GO" id="GO:0006508">
    <property type="term" value="P:proteolysis"/>
    <property type="evidence" value="ECO:0007669"/>
    <property type="project" value="UniProtKB-KW"/>
</dbReference>
<name>A0AAU7YWP2_9BACT</name>
<dbReference type="GO" id="GO:0004190">
    <property type="term" value="F:aspartic-type endopeptidase activity"/>
    <property type="evidence" value="ECO:0007669"/>
    <property type="project" value="InterPro"/>
</dbReference>
<dbReference type="PROSITE" id="PS00141">
    <property type="entry name" value="ASP_PROTEASE"/>
    <property type="match status" value="1"/>
</dbReference>
<reference evidence="1" key="2">
    <citation type="journal article" date="2024" name="Environ. Microbiol.">
        <title>Genome analysis and description of Tunturibacter gen. nov. expands the diversity of Terriglobia in tundra soils.</title>
        <authorList>
            <person name="Messyasz A."/>
            <person name="Mannisto M.K."/>
            <person name="Kerkhof L.J."/>
            <person name="Haggblom M.M."/>
        </authorList>
    </citation>
    <scope>NUCLEOTIDE SEQUENCE</scope>
    <source>
        <strain evidence="1">M8UP39</strain>
    </source>
</reference>
<sequence length="147" mass="16262">MPSFKFPYSEWSLDITPAFPEGQTVFRPIVGAKLRNESKETDAFFGLVDTGADYCMFPSEFLESLGLNKDKLPSGTASGVATDRTIRFATITLEIDQLGLLRVYAGFSDNLNGQGLGMLGHVGFLDRFRLTSDPQSRVFELEELPNV</sequence>
<evidence type="ECO:0000313" key="1">
    <source>
        <dbReference type="EMBL" id="XCB20794.1"/>
    </source>
</evidence>
<gene>
    <name evidence="1" type="ORF">RBB81_14495</name>
</gene>
<dbReference type="AlphaFoldDB" id="A0AAU7YWP2"/>
<dbReference type="KEGG" id="tgi:RBB81_14495"/>
<accession>A0AAU7YWP2</accession>
<dbReference type="Gene3D" id="2.40.70.10">
    <property type="entry name" value="Acid Proteases"/>
    <property type="match status" value="1"/>
</dbReference>
<reference evidence="1" key="1">
    <citation type="submission" date="2023-08" db="EMBL/GenBank/DDBJ databases">
        <authorList>
            <person name="Messyasz A."/>
            <person name="Mannisto M.K."/>
            <person name="Kerkhof L.J."/>
            <person name="Haggblom M."/>
        </authorList>
    </citation>
    <scope>NUCLEOTIDE SEQUENCE</scope>
    <source>
        <strain evidence="1">M8UP39</strain>
    </source>
</reference>
<dbReference type="InterPro" id="IPR001969">
    <property type="entry name" value="Aspartic_peptidase_AS"/>
</dbReference>
<keyword evidence="1" id="KW-0378">Hydrolase</keyword>